<reference evidence="1 2" key="1">
    <citation type="submission" date="2024-08" db="EMBL/GenBank/DDBJ databases">
        <title>Tateyamaria sp. nov., isolated from marine algae.</title>
        <authorList>
            <person name="Choi B.J."/>
            <person name="Kim J.M."/>
            <person name="Lee J.K."/>
            <person name="Choi D.G."/>
            <person name="Bayburt H."/>
            <person name="Baek J.H."/>
            <person name="Han D.M."/>
            <person name="Jeon C.O."/>
        </authorList>
    </citation>
    <scope>NUCLEOTIDE SEQUENCE [LARGE SCALE GENOMIC DNA]</scope>
    <source>
        <strain evidence="1 2">KMU-156</strain>
    </source>
</reference>
<evidence type="ECO:0000313" key="2">
    <source>
        <dbReference type="Proteomes" id="UP001627408"/>
    </source>
</evidence>
<name>A0ABW8USB9_9RHOB</name>
<keyword evidence="2" id="KW-1185">Reference proteome</keyword>
<dbReference type="EMBL" id="JBHDIY010000002">
    <property type="protein sequence ID" value="MFL4469775.1"/>
    <property type="molecule type" value="Genomic_DNA"/>
</dbReference>
<comment type="caution">
    <text evidence="1">The sequence shown here is derived from an EMBL/GenBank/DDBJ whole genome shotgun (WGS) entry which is preliminary data.</text>
</comment>
<dbReference type="RefSeq" id="WP_407591680.1">
    <property type="nucleotide sequence ID" value="NZ_JBHDIY010000002.1"/>
</dbReference>
<proteinExistence type="predicted"/>
<sequence>MAPTMYSHRLKSVLQQTVRELGLTVVLDDHRSEMSLADYEAMIAETTQLLGISVDVQRAGDRTTITFYK</sequence>
<accession>A0ABW8USB9</accession>
<gene>
    <name evidence="1" type="ORF">ACERZ8_07810</name>
</gene>
<protein>
    <submittedName>
        <fullName evidence="1">Uncharacterized protein</fullName>
    </submittedName>
</protein>
<organism evidence="1 2">
    <name type="scientific">Tateyamaria armeniaca</name>
    <dbReference type="NCBI Taxonomy" id="2518930"/>
    <lineage>
        <taxon>Bacteria</taxon>
        <taxon>Pseudomonadati</taxon>
        <taxon>Pseudomonadota</taxon>
        <taxon>Alphaproteobacteria</taxon>
        <taxon>Rhodobacterales</taxon>
        <taxon>Roseobacteraceae</taxon>
        <taxon>Tateyamaria</taxon>
    </lineage>
</organism>
<dbReference type="Proteomes" id="UP001627408">
    <property type="component" value="Unassembled WGS sequence"/>
</dbReference>
<evidence type="ECO:0000313" key="1">
    <source>
        <dbReference type="EMBL" id="MFL4469775.1"/>
    </source>
</evidence>